<dbReference type="OrthoDB" id="2266637at2759"/>
<evidence type="ECO:0000313" key="2">
    <source>
        <dbReference type="EMBL" id="KAG0245123.1"/>
    </source>
</evidence>
<feature type="region of interest" description="Disordered" evidence="1">
    <location>
        <begin position="1"/>
        <end position="35"/>
    </location>
</feature>
<evidence type="ECO:0000313" key="3">
    <source>
        <dbReference type="Proteomes" id="UP000726737"/>
    </source>
</evidence>
<name>A0A9P6TT67_9FUNG</name>
<comment type="caution">
    <text evidence="2">The sequence shown here is derived from an EMBL/GenBank/DDBJ whole genome shotgun (WGS) entry which is preliminary data.</text>
</comment>
<gene>
    <name evidence="2" type="ORF">BG011_002821</name>
</gene>
<dbReference type="Proteomes" id="UP000726737">
    <property type="component" value="Unassembled WGS sequence"/>
</dbReference>
<sequence>MNNAKYHRHEVQDKGNAGTKKDDDSDDESGHRTLSTLKREQLIERLCSLNLPPYYSGINQIEEGWGITKDHVGRVNDGSDFALVKDYIHDGFDKADIKSRK</sequence>
<dbReference type="AlphaFoldDB" id="A0A9P6TT67"/>
<organism evidence="2 3">
    <name type="scientific">Mortierella polycephala</name>
    <dbReference type="NCBI Taxonomy" id="41804"/>
    <lineage>
        <taxon>Eukaryota</taxon>
        <taxon>Fungi</taxon>
        <taxon>Fungi incertae sedis</taxon>
        <taxon>Mucoromycota</taxon>
        <taxon>Mortierellomycotina</taxon>
        <taxon>Mortierellomycetes</taxon>
        <taxon>Mortierellales</taxon>
        <taxon>Mortierellaceae</taxon>
        <taxon>Mortierella</taxon>
    </lineage>
</organism>
<proteinExistence type="predicted"/>
<evidence type="ECO:0000256" key="1">
    <source>
        <dbReference type="SAM" id="MobiDB-lite"/>
    </source>
</evidence>
<feature type="compositionally biased region" description="Basic and acidic residues" evidence="1">
    <location>
        <begin position="9"/>
        <end position="35"/>
    </location>
</feature>
<keyword evidence="3" id="KW-1185">Reference proteome</keyword>
<protein>
    <submittedName>
        <fullName evidence="2">Uncharacterized protein</fullName>
    </submittedName>
</protein>
<reference evidence="2" key="1">
    <citation type="journal article" date="2020" name="Fungal Divers.">
        <title>Resolving the Mortierellaceae phylogeny through synthesis of multi-gene phylogenetics and phylogenomics.</title>
        <authorList>
            <person name="Vandepol N."/>
            <person name="Liber J."/>
            <person name="Desiro A."/>
            <person name="Na H."/>
            <person name="Kennedy M."/>
            <person name="Barry K."/>
            <person name="Grigoriev I.V."/>
            <person name="Miller A.N."/>
            <person name="O'Donnell K."/>
            <person name="Stajich J.E."/>
            <person name="Bonito G."/>
        </authorList>
    </citation>
    <scope>NUCLEOTIDE SEQUENCE</scope>
    <source>
        <strain evidence="2">KOD948</strain>
    </source>
</reference>
<accession>A0A9P6TT67</accession>
<dbReference type="EMBL" id="JAAAJA010001951">
    <property type="protein sequence ID" value="KAG0245123.1"/>
    <property type="molecule type" value="Genomic_DNA"/>
</dbReference>